<name>A0A0F4J529_9ACTN</name>
<sequence length="65" mass="6587">MAKIAAFMNEQEMGPITESVVNRDGTPVMATPAAVVAVPASVKITAAVVAFTVPVGAYVAGRVVN</sequence>
<dbReference type="EMBL" id="JZWV01000641">
    <property type="protein sequence ID" value="KJY29457.1"/>
    <property type="molecule type" value="Genomic_DNA"/>
</dbReference>
<dbReference type="RefSeq" id="WP_045949455.1">
    <property type="nucleotide sequence ID" value="NZ_JZWV01000641.1"/>
</dbReference>
<accession>A0A0F4J529</accession>
<dbReference type="AlphaFoldDB" id="A0A0F4J529"/>
<reference evidence="1 2" key="1">
    <citation type="submission" date="2015-02" db="EMBL/GenBank/DDBJ databases">
        <authorList>
            <person name="Ju K.-S."/>
            <person name="Doroghazi J.R."/>
            <person name="Metcalf W."/>
        </authorList>
    </citation>
    <scope>NUCLEOTIDE SEQUENCE [LARGE SCALE GENOMIC DNA]</scope>
    <source>
        <strain evidence="1 2">NRRL ISP-5550</strain>
    </source>
</reference>
<protein>
    <submittedName>
        <fullName evidence="1">Uncharacterized protein</fullName>
    </submittedName>
</protein>
<comment type="caution">
    <text evidence="1">The sequence shown here is derived from an EMBL/GenBank/DDBJ whole genome shotgun (WGS) entry which is preliminary data.</text>
</comment>
<gene>
    <name evidence="1" type="ORF">VR44_22895</name>
</gene>
<keyword evidence="2" id="KW-1185">Reference proteome</keyword>
<proteinExistence type="predicted"/>
<evidence type="ECO:0000313" key="1">
    <source>
        <dbReference type="EMBL" id="KJY29457.1"/>
    </source>
</evidence>
<organism evidence="1 2">
    <name type="scientific">Streptomyces katrae</name>
    <dbReference type="NCBI Taxonomy" id="68223"/>
    <lineage>
        <taxon>Bacteria</taxon>
        <taxon>Bacillati</taxon>
        <taxon>Actinomycetota</taxon>
        <taxon>Actinomycetes</taxon>
        <taxon>Kitasatosporales</taxon>
        <taxon>Streptomycetaceae</taxon>
        <taxon>Streptomyces</taxon>
    </lineage>
</organism>
<evidence type="ECO:0000313" key="2">
    <source>
        <dbReference type="Proteomes" id="UP000033551"/>
    </source>
</evidence>
<dbReference type="PATRIC" id="fig|68223.7.peg.513"/>
<dbReference type="Proteomes" id="UP000033551">
    <property type="component" value="Unassembled WGS sequence"/>
</dbReference>